<sequence length="108" mass="11565">MITFTLLVLIPITHGLYCYVSEGNSAVPLPCGFSDGYCVTYNANYGPKEYACDTGACLNIGNGCRYIDGYWTCCCYTDYCNAPNGKSASGINVAAGVLGFGLLCYLIY</sequence>
<feature type="signal peptide" evidence="1">
    <location>
        <begin position="1"/>
        <end position="15"/>
    </location>
</feature>
<dbReference type="EMBL" id="AZBU02000002">
    <property type="protein sequence ID" value="TKR95789.1"/>
    <property type="molecule type" value="Genomic_DNA"/>
</dbReference>
<name>A0A4U5PGP7_STECR</name>
<dbReference type="Proteomes" id="UP000298663">
    <property type="component" value="Unassembled WGS sequence"/>
</dbReference>
<organism evidence="2 3">
    <name type="scientific">Steinernema carpocapsae</name>
    <name type="common">Entomopathogenic nematode</name>
    <dbReference type="NCBI Taxonomy" id="34508"/>
    <lineage>
        <taxon>Eukaryota</taxon>
        <taxon>Metazoa</taxon>
        <taxon>Ecdysozoa</taxon>
        <taxon>Nematoda</taxon>
        <taxon>Chromadorea</taxon>
        <taxon>Rhabditida</taxon>
        <taxon>Tylenchina</taxon>
        <taxon>Panagrolaimomorpha</taxon>
        <taxon>Strongyloidoidea</taxon>
        <taxon>Steinernematidae</taxon>
        <taxon>Steinernema</taxon>
    </lineage>
</organism>
<evidence type="ECO:0000313" key="3">
    <source>
        <dbReference type="Proteomes" id="UP000298663"/>
    </source>
</evidence>
<gene>
    <name evidence="2" type="ORF">L596_009913</name>
</gene>
<protein>
    <submittedName>
        <fullName evidence="2">Uncharacterized protein</fullName>
    </submittedName>
</protein>
<proteinExistence type="predicted"/>
<accession>A0A4U5PGP7</accession>
<comment type="caution">
    <text evidence="2">The sequence shown here is derived from an EMBL/GenBank/DDBJ whole genome shotgun (WGS) entry which is preliminary data.</text>
</comment>
<reference evidence="2 3" key="1">
    <citation type="journal article" date="2015" name="Genome Biol.">
        <title>Comparative genomics of Steinernema reveals deeply conserved gene regulatory networks.</title>
        <authorList>
            <person name="Dillman A.R."/>
            <person name="Macchietto M."/>
            <person name="Porter C.F."/>
            <person name="Rogers A."/>
            <person name="Williams B."/>
            <person name="Antoshechkin I."/>
            <person name="Lee M.M."/>
            <person name="Goodwin Z."/>
            <person name="Lu X."/>
            <person name="Lewis E.E."/>
            <person name="Goodrich-Blair H."/>
            <person name="Stock S.P."/>
            <person name="Adams B.J."/>
            <person name="Sternberg P.W."/>
            <person name="Mortazavi A."/>
        </authorList>
    </citation>
    <scope>NUCLEOTIDE SEQUENCE [LARGE SCALE GENOMIC DNA]</scope>
    <source>
        <strain evidence="2 3">ALL</strain>
    </source>
</reference>
<reference evidence="2 3" key="2">
    <citation type="journal article" date="2019" name="G3 (Bethesda)">
        <title>Hybrid Assembly of the Genome of the Entomopathogenic Nematode Steinernema carpocapsae Identifies the X-Chromosome.</title>
        <authorList>
            <person name="Serra L."/>
            <person name="Macchietto M."/>
            <person name="Macias-Munoz A."/>
            <person name="McGill C.J."/>
            <person name="Rodriguez I.M."/>
            <person name="Rodriguez B."/>
            <person name="Murad R."/>
            <person name="Mortazavi A."/>
        </authorList>
    </citation>
    <scope>NUCLEOTIDE SEQUENCE [LARGE SCALE GENOMIC DNA]</scope>
    <source>
        <strain evidence="2 3">ALL</strain>
    </source>
</reference>
<dbReference type="AlphaFoldDB" id="A0A4U5PGP7"/>
<keyword evidence="1" id="KW-0732">Signal</keyword>
<evidence type="ECO:0000256" key="1">
    <source>
        <dbReference type="SAM" id="SignalP"/>
    </source>
</evidence>
<keyword evidence="3" id="KW-1185">Reference proteome</keyword>
<evidence type="ECO:0000313" key="2">
    <source>
        <dbReference type="EMBL" id="TKR95789.1"/>
    </source>
</evidence>
<feature type="chain" id="PRO_5020397530" evidence="1">
    <location>
        <begin position="16"/>
        <end position="108"/>
    </location>
</feature>